<feature type="compositionally biased region" description="Polar residues" evidence="1">
    <location>
        <begin position="31"/>
        <end position="49"/>
    </location>
</feature>
<keyword evidence="2" id="KW-0418">Kinase</keyword>
<comment type="caution">
    <text evidence="2">The sequence shown here is derived from an EMBL/GenBank/DDBJ whole genome shotgun (WGS) entry which is preliminary data.</text>
</comment>
<feature type="region of interest" description="Disordered" evidence="1">
    <location>
        <begin position="1"/>
        <end position="63"/>
    </location>
</feature>
<keyword evidence="2" id="KW-0808">Transferase</keyword>
<dbReference type="AlphaFoldDB" id="A0A699L4P3"/>
<accession>A0A699L4P3</accession>
<reference evidence="2" key="1">
    <citation type="journal article" date="2019" name="Sci. Rep.">
        <title>Draft genome of Tanacetum cinerariifolium, the natural source of mosquito coil.</title>
        <authorList>
            <person name="Yamashiro T."/>
            <person name="Shiraishi A."/>
            <person name="Satake H."/>
            <person name="Nakayama K."/>
        </authorList>
    </citation>
    <scope>NUCLEOTIDE SEQUENCE</scope>
</reference>
<evidence type="ECO:0000313" key="2">
    <source>
        <dbReference type="EMBL" id="GFB25970.1"/>
    </source>
</evidence>
<name>A0A699L4P3_TANCI</name>
<feature type="non-terminal residue" evidence="2">
    <location>
        <position position="1"/>
    </location>
</feature>
<dbReference type="EMBL" id="BKCJ010587379">
    <property type="protein sequence ID" value="GFB25970.1"/>
    <property type="molecule type" value="Genomic_DNA"/>
</dbReference>
<organism evidence="2">
    <name type="scientific">Tanacetum cinerariifolium</name>
    <name type="common">Dalmatian daisy</name>
    <name type="synonym">Chrysanthemum cinerariifolium</name>
    <dbReference type="NCBI Taxonomy" id="118510"/>
    <lineage>
        <taxon>Eukaryota</taxon>
        <taxon>Viridiplantae</taxon>
        <taxon>Streptophyta</taxon>
        <taxon>Embryophyta</taxon>
        <taxon>Tracheophyta</taxon>
        <taxon>Spermatophyta</taxon>
        <taxon>Magnoliopsida</taxon>
        <taxon>eudicotyledons</taxon>
        <taxon>Gunneridae</taxon>
        <taxon>Pentapetalae</taxon>
        <taxon>asterids</taxon>
        <taxon>campanulids</taxon>
        <taxon>Asterales</taxon>
        <taxon>Asteraceae</taxon>
        <taxon>Asteroideae</taxon>
        <taxon>Anthemideae</taxon>
        <taxon>Anthemidinae</taxon>
        <taxon>Tanacetum</taxon>
    </lineage>
</organism>
<proteinExistence type="predicted"/>
<feature type="compositionally biased region" description="Polar residues" evidence="1">
    <location>
        <begin position="9"/>
        <end position="23"/>
    </location>
</feature>
<gene>
    <name evidence="2" type="ORF">Tci_697941</name>
</gene>
<dbReference type="GO" id="GO:0016301">
    <property type="term" value="F:kinase activity"/>
    <property type="evidence" value="ECO:0007669"/>
    <property type="project" value="UniProtKB-KW"/>
</dbReference>
<sequence>TDGEALRATFTSGISGRPSSSVEATDGRLTRNVSTSGARYATTQRVQSDYETKPSGFSRVVKGGPEDPLRSFKFLSIRK</sequence>
<protein>
    <submittedName>
        <fullName evidence="2">Casein kinase I-like</fullName>
    </submittedName>
</protein>
<evidence type="ECO:0000256" key="1">
    <source>
        <dbReference type="SAM" id="MobiDB-lite"/>
    </source>
</evidence>